<dbReference type="eggNOG" id="ENOG502SQ80">
    <property type="taxonomic scope" value="Eukaryota"/>
</dbReference>
<name>A0A022RML0_ERYGU</name>
<dbReference type="PANTHER" id="PTHR44259">
    <property type="entry name" value="OS07G0183000 PROTEIN-RELATED"/>
    <property type="match status" value="1"/>
</dbReference>
<evidence type="ECO:0000259" key="1">
    <source>
        <dbReference type="Pfam" id="PF03478"/>
    </source>
</evidence>
<dbReference type="Proteomes" id="UP000030748">
    <property type="component" value="Unassembled WGS sequence"/>
</dbReference>
<feature type="domain" description="KIB1-4 beta-propeller" evidence="1">
    <location>
        <begin position="74"/>
        <end position="341"/>
    </location>
</feature>
<dbReference type="InterPro" id="IPR050942">
    <property type="entry name" value="F-box_BR-signaling"/>
</dbReference>
<dbReference type="EMBL" id="KI630353">
    <property type="protein sequence ID" value="EYU41191.1"/>
    <property type="molecule type" value="Genomic_DNA"/>
</dbReference>
<dbReference type="PANTHER" id="PTHR44259:SF37">
    <property type="entry name" value="DUF1618 DOMAIN-CONTAINING PROTEIN"/>
    <property type="match status" value="1"/>
</dbReference>
<evidence type="ECO:0000313" key="2">
    <source>
        <dbReference type="EMBL" id="EYU41191.1"/>
    </source>
</evidence>
<protein>
    <recommendedName>
        <fullName evidence="1">KIB1-4 beta-propeller domain-containing protein</fullName>
    </recommendedName>
</protein>
<dbReference type="AlphaFoldDB" id="A0A022RML0"/>
<keyword evidence="3" id="KW-1185">Reference proteome</keyword>
<gene>
    <name evidence="2" type="ORF">MIMGU_mgv1a008424mg</name>
</gene>
<reference evidence="2 3" key="1">
    <citation type="journal article" date="2013" name="Proc. Natl. Acad. Sci. U.S.A.">
        <title>Fine-scale variation in meiotic recombination in Mimulus inferred from population shotgun sequencing.</title>
        <authorList>
            <person name="Hellsten U."/>
            <person name="Wright K.M."/>
            <person name="Jenkins J."/>
            <person name="Shu S."/>
            <person name="Yuan Y."/>
            <person name="Wessler S.R."/>
            <person name="Schmutz J."/>
            <person name="Willis J.H."/>
            <person name="Rokhsar D.S."/>
        </authorList>
    </citation>
    <scope>NUCLEOTIDE SEQUENCE [LARGE SCALE GENOMIC DNA]</scope>
    <source>
        <strain evidence="3">cv. DUN x IM62</strain>
    </source>
</reference>
<evidence type="ECO:0000313" key="3">
    <source>
        <dbReference type="Proteomes" id="UP000030748"/>
    </source>
</evidence>
<organism evidence="2 3">
    <name type="scientific">Erythranthe guttata</name>
    <name type="common">Yellow monkey flower</name>
    <name type="synonym">Mimulus guttatus</name>
    <dbReference type="NCBI Taxonomy" id="4155"/>
    <lineage>
        <taxon>Eukaryota</taxon>
        <taxon>Viridiplantae</taxon>
        <taxon>Streptophyta</taxon>
        <taxon>Embryophyta</taxon>
        <taxon>Tracheophyta</taxon>
        <taxon>Spermatophyta</taxon>
        <taxon>Magnoliopsida</taxon>
        <taxon>eudicotyledons</taxon>
        <taxon>Gunneridae</taxon>
        <taxon>Pentapetalae</taxon>
        <taxon>asterids</taxon>
        <taxon>lamiids</taxon>
        <taxon>Lamiales</taxon>
        <taxon>Phrymaceae</taxon>
        <taxon>Erythranthe</taxon>
    </lineage>
</organism>
<accession>A0A022RML0</accession>
<sequence>MLRRSLFRNLICARPTLRRRISSSSSEHVAAAPPWLLIEDSVEDGVLYNNFYSMADKKVIKKEAKYTKSSKDIGMVVGSSHGWLALCNLCNSGGSSSSSFNNNNMYLYNPVSQSIFDLPSFPMSVPSKVILSSSPEEDGCRAIMSFGPQNRLLYCCPGRSNEWTPIDDEAETSSTYPTMYNDFVYSKGQKLLFSINSSDMFECWDLADLANPKQIWKIRCGVSWSTWRYLVFAEQSERLFLVDRYVVENIRPYGATRDGPHQTFSFYVIELIVNLTANDEDDEDDKLELIGMATLDGMAFFVGSTGHGVPNSIYFTDAKELTPPPWDHDKRYGGHDVGVFNYEEKNFSPFYYSHDIRNFRRINNPAPTWFSPSH</sequence>
<dbReference type="Pfam" id="PF03478">
    <property type="entry name" value="Beta-prop_KIB1-4"/>
    <property type="match status" value="1"/>
</dbReference>
<proteinExistence type="predicted"/>
<dbReference type="InterPro" id="IPR005174">
    <property type="entry name" value="KIB1-4_b-propeller"/>
</dbReference>